<comment type="caution">
    <text evidence="2">The sequence shown here is derived from an EMBL/GenBank/DDBJ whole genome shotgun (WGS) entry which is preliminary data.</text>
</comment>
<evidence type="ECO:0000313" key="3">
    <source>
        <dbReference type="Proteomes" id="UP001623661"/>
    </source>
</evidence>
<feature type="transmembrane region" description="Helical" evidence="1">
    <location>
        <begin position="91"/>
        <end position="114"/>
    </location>
</feature>
<accession>A0ABW8TSE0</accession>
<dbReference type="RefSeq" id="WP_406765071.1">
    <property type="nucleotide sequence ID" value="NZ_JBJHZY010000002.1"/>
</dbReference>
<name>A0ABW8TSE0_9CLOT</name>
<keyword evidence="1" id="KW-0812">Transmembrane</keyword>
<dbReference type="Proteomes" id="UP001623661">
    <property type="component" value="Unassembled WGS sequence"/>
</dbReference>
<keyword evidence="3" id="KW-1185">Reference proteome</keyword>
<sequence length="199" mass="21141">MNNNVSTASTNRKFGTRQLTMIGMLSAISIVLGATGYGFIPLPMAKATILHIPVIIGAVLEGPIVGAMIGLLFGVFSLIQNYVAPSSALFFAFQNPLVSVLPRILIGIVAYYTYKYMFSKKEIIKVGAAALIGTLTNTVGVLVMVNLLYADHAAKVLKVTTATVSKVIYGIALTNGIPEAIVAVIITVPVVMTLKKIRK</sequence>
<dbReference type="EMBL" id="JBJHZY010000002">
    <property type="protein sequence ID" value="MFL0268439.1"/>
    <property type="molecule type" value="Genomic_DNA"/>
</dbReference>
<reference evidence="2 3" key="1">
    <citation type="submission" date="2024-11" db="EMBL/GenBank/DDBJ databases">
        <authorList>
            <person name="Heng Y.C."/>
            <person name="Lim A.C.H."/>
            <person name="Lee J.K.Y."/>
            <person name="Kittelmann S."/>
        </authorList>
    </citation>
    <scope>NUCLEOTIDE SEQUENCE [LARGE SCALE GENOMIC DNA]</scope>
    <source>
        <strain evidence="2 3">WILCCON 0202</strain>
    </source>
</reference>
<dbReference type="InterPro" id="IPR024529">
    <property type="entry name" value="ECF_trnsprt_substrate-spec"/>
</dbReference>
<feature type="transmembrane region" description="Helical" evidence="1">
    <location>
        <begin position="169"/>
        <end position="194"/>
    </location>
</feature>
<keyword evidence="1" id="KW-1133">Transmembrane helix</keyword>
<feature type="transmembrane region" description="Helical" evidence="1">
    <location>
        <begin position="20"/>
        <end position="40"/>
    </location>
</feature>
<dbReference type="Pfam" id="PF12822">
    <property type="entry name" value="ECF_trnsprt"/>
    <property type="match status" value="1"/>
</dbReference>
<gene>
    <name evidence="2" type="ORF">ACJDUH_10000</name>
</gene>
<feature type="transmembrane region" description="Helical" evidence="1">
    <location>
        <begin position="126"/>
        <end position="149"/>
    </location>
</feature>
<protein>
    <submittedName>
        <fullName evidence="2">ECF transporter S component</fullName>
    </submittedName>
</protein>
<keyword evidence="1" id="KW-0472">Membrane</keyword>
<feature type="transmembrane region" description="Helical" evidence="1">
    <location>
        <begin position="52"/>
        <end position="79"/>
    </location>
</feature>
<dbReference type="Gene3D" id="1.10.1760.20">
    <property type="match status" value="1"/>
</dbReference>
<evidence type="ECO:0000256" key="1">
    <source>
        <dbReference type="SAM" id="Phobius"/>
    </source>
</evidence>
<proteinExistence type="predicted"/>
<organism evidence="2 3">
    <name type="scientific">Candidatus Clostridium radicumherbarum</name>
    <dbReference type="NCBI Taxonomy" id="3381662"/>
    <lineage>
        <taxon>Bacteria</taxon>
        <taxon>Bacillati</taxon>
        <taxon>Bacillota</taxon>
        <taxon>Clostridia</taxon>
        <taxon>Eubacteriales</taxon>
        <taxon>Clostridiaceae</taxon>
        <taxon>Clostridium</taxon>
    </lineage>
</organism>
<evidence type="ECO:0000313" key="2">
    <source>
        <dbReference type="EMBL" id="MFL0268439.1"/>
    </source>
</evidence>